<evidence type="ECO:0000313" key="3">
    <source>
        <dbReference type="Proteomes" id="UP000032229"/>
    </source>
</evidence>
<dbReference type="KEGG" id="sze:AW14_08345"/>
<reference evidence="2 3" key="1">
    <citation type="submission" date="2014-02" db="EMBL/GenBank/DDBJ databases">
        <authorList>
            <person name="Young C.-C."/>
            <person name="Hameed A."/>
            <person name="Huang H.-C."/>
            <person name="Shahina M."/>
        </authorList>
    </citation>
    <scope>NUCLEOTIDE SEQUENCE [LARGE SCALE GENOMIC DNA]</scope>
    <source>
        <strain evidence="2 3">CC-SAMT-1</strain>
    </source>
</reference>
<dbReference type="SUPFAM" id="SSF49464">
    <property type="entry name" value="Carboxypeptidase regulatory domain-like"/>
    <property type="match status" value="1"/>
</dbReference>
<gene>
    <name evidence="2" type="ORF">AW14_08345</name>
</gene>
<organism evidence="2 3">
    <name type="scientific">Siansivirga zeaxanthinifaciens CC-SAMT-1</name>
    <dbReference type="NCBI Taxonomy" id="1454006"/>
    <lineage>
        <taxon>Bacteria</taxon>
        <taxon>Pseudomonadati</taxon>
        <taxon>Bacteroidota</taxon>
        <taxon>Flavobacteriia</taxon>
        <taxon>Flavobacteriales</taxon>
        <taxon>Flavobacteriaceae</taxon>
        <taxon>Siansivirga</taxon>
    </lineage>
</organism>
<dbReference type="OrthoDB" id="1427655at2"/>
<dbReference type="AlphaFoldDB" id="A0A0C5WLE3"/>
<feature type="region of interest" description="Disordered" evidence="1">
    <location>
        <begin position="142"/>
        <end position="162"/>
    </location>
</feature>
<sequence length="266" mass="29789">MLKTKLLILFLFTLQLSVGQTIEITGSVESKDDVENIHVINQTQQKFTITNAKGEFVIPVKLNDTLTFSSIQSKLKTVIIDKHVLLFKALKVVLEEQVNALDEVVVGKILTGNLLLDVQNMEGDPPINFYDVGIPGYTGKPATQSERRLSEASEFSPKAGGSLGGVGGSVSATAIINAISGRTKMLKARVKLEEREELMQSIKGRLARDFFATNPLKEELKMDFFYFCADDENFLKYCKNETDFNILFFLRTKYNQYIENLKASND</sequence>
<dbReference type="RefSeq" id="WP_044638359.1">
    <property type="nucleotide sequence ID" value="NZ_CP007202.1"/>
</dbReference>
<accession>A0A0C5WLE3</accession>
<name>A0A0C5WLE3_9FLAO</name>
<dbReference type="PATRIC" id="fig|1454006.5.peg.1643"/>
<evidence type="ECO:0000313" key="2">
    <source>
        <dbReference type="EMBL" id="AJR03630.1"/>
    </source>
</evidence>
<dbReference type="Proteomes" id="UP000032229">
    <property type="component" value="Chromosome"/>
</dbReference>
<dbReference type="InterPro" id="IPR008969">
    <property type="entry name" value="CarboxyPept-like_regulatory"/>
</dbReference>
<keyword evidence="3" id="KW-1185">Reference proteome</keyword>
<dbReference type="EMBL" id="CP007202">
    <property type="protein sequence ID" value="AJR03630.1"/>
    <property type="molecule type" value="Genomic_DNA"/>
</dbReference>
<proteinExistence type="predicted"/>
<protein>
    <submittedName>
        <fullName evidence="2">Uncharacterized protein</fullName>
    </submittedName>
</protein>
<dbReference type="STRING" id="1454006.AW14_08345"/>
<dbReference type="HOGENOM" id="CLU_088900_2_1_10"/>
<evidence type="ECO:0000256" key="1">
    <source>
        <dbReference type="SAM" id="MobiDB-lite"/>
    </source>
</evidence>